<accession>A0A653W3J5</accession>
<gene>
    <name evidence="1" type="ORF">BACI71_30030</name>
</gene>
<name>A0A653W3J5_BACMY</name>
<organism evidence="1 2">
    <name type="scientific">Bacillus mycoides</name>
    <dbReference type="NCBI Taxonomy" id="1405"/>
    <lineage>
        <taxon>Bacteria</taxon>
        <taxon>Bacillati</taxon>
        <taxon>Bacillota</taxon>
        <taxon>Bacilli</taxon>
        <taxon>Bacillales</taxon>
        <taxon>Bacillaceae</taxon>
        <taxon>Bacillus</taxon>
        <taxon>Bacillus cereus group</taxon>
    </lineage>
</organism>
<dbReference type="AlphaFoldDB" id="A0A653W3J5"/>
<dbReference type="EMBL" id="CABWMC010000023">
    <property type="protein sequence ID" value="VXC13293.1"/>
    <property type="molecule type" value="Genomic_DNA"/>
</dbReference>
<evidence type="ECO:0000313" key="1">
    <source>
        <dbReference type="EMBL" id="VXC13293.1"/>
    </source>
</evidence>
<reference evidence="1 2" key="1">
    <citation type="submission" date="2019-10" db="EMBL/GenBank/DDBJ databases">
        <authorList>
            <person name="Karimi E."/>
        </authorList>
    </citation>
    <scope>NUCLEOTIDE SEQUENCE [LARGE SCALE GENOMIC DNA]</scope>
    <source>
        <strain evidence="1">Bacillus sp. 71</strain>
    </source>
</reference>
<evidence type="ECO:0000313" key="2">
    <source>
        <dbReference type="Proteomes" id="UP000437562"/>
    </source>
</evidence>
<protein>
    <submittedName>
        <fullName evidence="1">Uncharacterized protein</fullName>
    </submittedName>
</protein>
<dbReference type="Proteomes" id="UP000437562">
    <property type="component" value="Unassembled WGS sequence"/>
</dbReference>
<sequence length="33" mass="3897">MEYGFWLPIFGGWLRNVDDESMPPTFEYAKQTA</sequence>
<proteinExistence type="predicted"/>